<keyword evidence="3 7" id="KW-0812">Transmembrane</keyword>
<evidence type="ECO:0000256" key="7">
    <source>
        <dbReference type="SAM" id="Phobius"/>
    </source>
</evidence>
<dbReference type="GO" id="GO:0006631">
    <property type="term" value="P:fatty acid metabolic process"/>
    <property type="evidence" value="ECO:0007669"/>
    <property type="project" value="UniProtKB-UniPathway"/>
</dbReference>
<dbReference type="Proteomes" id="UP000518266">
    <property type="component" value="Unassembled WGS sequence"/>
</dbReference>
<feature type="region of interest" description="Disordered" evidence="6">
    <location>
        <begin position="1"/>
        <end position="31"/>
    </location>
</feature>
<evidence type="ECO:0000313" key="10">
    <source>
        <dbReference type="Proteomes" id="UP000518266"/>
    </source>
</evidence>
<evidence type="ECO:0000256" key="3">
    <source>
        <dbReference type="ARBA" id="ARBA00022692"/>
    </source>
</evidence>
<dbReference type="PANTHER" id="PTHR48177:SF1">
    <property type="entry name" value="PLASMANYLETHANOLAMINE DESATURASE 1"/>
    <property type="match status" value="1"/>
</dbReference>
<evidence type="ECO:0000259" key="8">
    <source>
        <dbReference type="Pfam" id="PF10520"/>
    </source>
</evidence>
<dbReference type="PANTHER" id="PTHR48177">
    <property type="entry name" value="TRANSMEMBRANE PROTEIN 189"/>
    <property type="match status" value="1"/>
</dbReference>
<evidence type="ECO:0000256" key="4">
    <source>
        <dbReference type="ARBA" id="ARBA00022989"/>
    </source>
</evidence>
<protein>
    <recommendedName>
        <fullName evidence="8">Lipid desaturase domain-containing protein</fullName>
    </recommendedName>
</protein>
<evidence type="ECO:0000313" key="9">
    <source>
        <dbReference type="EMBL" id="KAF3861119.1"/>
    </source>
</evidence>
<dbReference type="Pfam" id="PF10520">
    <property type="entry name" value="Lipid_desat"/>
    <property type="match status" value="1"/>
</dbReference>
<dbReference type="OrthoDB" id="5103at2759"/>
<evidence type="ECO:0000256" key="2">
    <source>
        <dbReference type="ARBA" id="ARBA00007620"/>
    </source>
</evidence>
<keyword evidence="5 7" id="KW-0472">Membrane</keyword>
<evidence type="ECO:0000256" key="5">
    <source>
        <dbReference type="ARBA" id="ARBA00023136"/>
    </source>
</evidence>
<feature type="compositionally biased region" description="Basic and acidic residues" evidence="6">
    <location>
        <begin position="124"/>
        <end position="135"/>
    </location>
</feature>
<evidence type="ECO:0000256" key="1">
    <source>
        <dbReference type="ARBA" id="ARBA00004141"/>
    </source>
</evidence>
<reference evidence="9 10" key="1">
    <citation type="submission" date="2020-03" db="EMBL/GenBank/DDBJ databases">
        <title>Dissostichus mawsoni Genome sequencing and assembly.</title>
        <authorList>
            <person name="Park H."/>
        </authorList>
    </citation>
    <scope>NUCLEOTIDE SEQUENCE [LARGE SCALE GENOMIC DNA]</scope>
    <source>
        <strain evidence="9">DM0001</strain>
        <tissue evidence="9">Muscle</tissue>
    </source>
</reference>
<sequence>MARMVTKADGCVEKNQNPQNEGRSARGGPQHAGARALKDLYSPAEVYHSYPWYCFLFALAIFVTLTNQIHKWSHTYFGLPRWVVFLQDCKIILPRKHHRVHHVSPHETYFCITTEPGGSDPECDGAKAPRRRPEVGSESPVTLQTSCFLPQKTWLSYKL</sequence>
<dbReference type="EMBL" id="JAAKFY010000002">
    <property type="protein sequence ID" value="KAF3861119.1"/>
    <property type="molecule type" value="Genomic_DNA"/>
</dbReference>
<feature type="region of interest" description="Disordered" evidence="6">
    <location>
        <begin position="118"/>
        <end position="138"/>
    </location>
</feature>
<feature type="domain" description="Lipid desaturase" evidence="8">
    <location>
        <begin position="45"/>
        <end position="114"/>
    </location>
</feature>
<dbReference type="GO" id="GO:0016491">
    <property type="term" value="F:oxidoreductase activity"/>
    <property type="evidence" value="ECO:0007669"/>
    <property type="project" value="TreeGrafter"/>
</dbReference>
<comment type="similarity">
    <text evidence="2">Belongs to the fatty acid desaturase CarF family.</text>
</comment>
<name>A0A7J5ZJI7_DISMA</name>
<keyword evidence="10" id="KW-1185">Reference proteome</keyword>
<gene>
    <name evidence="9" type="ORF">F7725_001374</name>
</gene>
<keyword evidence="4 7" id="KW-1133">Transmembrane helix</keyword>
<comment type="caution">
    <text evidence="9">The sequence shown here is derived from an EMBL/GenBank/DDBJ whole genome shotgun (WGS) entry which is preliminary data.</text>
</comment>
<organism evidence="9 10">
    <name type="scientific">Dissostichus mawsoni</name>
    <name type="common">Antarctic cod</name>
    <dbReference type="NCBI Taxonomy" id="36200"/>
    <lineage>
        <taxon>Eukaryota</taxon>
        <taxon>Metazoa</taxon>
        <taxon>Chordata</taxon>
        <taxon>Craniata</taxon>
        <taxon>Vertebrata</taxon>
        <taxon>Euteleostomi</taxon>
        <taxon>Actinopterygii</taxon>
        <taxon>Neopterygii</taxon>
        <taxon>Teleostei</taxon>
        <taxon>Neoteleostei</taxon>
        <taxon>Acanthomorphata</taxon>
        <taxon>Eupercaria</taxon>
        <taxon>Perciformes</taxon>
        <taxon>Notothenioidei</taxon>
        <taxon>Nototheniidae</taxon>
        <taxon>Dissostichus</taxon>
    </lineage>
</organism>
<proteinExistence type="inferred from homology"/>
<dbReference type="InterPro" id="IPR019547">
    <property type="entry name" value="Lipid_desat"/>
</dbReference>
<evidence type="ECO:0000256" key="6">
    <source>
        <dbReference type="SAM" id="MobiDB-lite"/>
    </source>
</evidence>
<dbReference type="UniPathway" id="UPA00199"/>
<comment type="subcellular location">
    <subcellularLocation>
        <location evidence="1">Membrane</location>
        <topology evidence="1">Multi-pass membrane protein</topology>
    </subcellularLocation>
</comment>
<feature type="transmembrane region" description="Helical" evidence="7">
    <location>
        <begin position="50"/>
        <end position="69"/>
    </location>
</feature>
<accession>A0A7J5ZJI7</accession>
<dbReference type="AlphaFoldDB" id="A0A7J5ZJI7"/>
<dbReference type="GO" id="GO:0016020">
    <property type="term" value="C:membrane"/>
    <property type="evidence" value="ECO:0007669"/>
    <property type="project" value="UniProtKB-SubCell"/>
</dbReference>
<dbReference type="InterPro" id="IPR052601">
    <property type="entry name" value="Plasmalogen_desaturase"/>
</dbReference>